<evidence type="ECO:0000256" key="7">
    <source>
        <dbReference type="SAM" id="Coils"/>
    </source>
</evidence>
<keyword evidence="3 6" id="KW-0597">Phosphoprotein</keyword>
<dbReference type="PANTHER" id="PTHR43304">
    <property type="entry name" value="PHYTOCHROME-LIKE PROTEIN CPH1"/>
    <property type="match status" value="1"/>
</dbReference>
<dbReference type="InterPro" id="IPR036890">
    <property type="entry name" value="HATPase_C_sf"/>
</dbReference>
<keyword evidence="13" id="KW-1185">Reference proteome</keyword>
<sequence>MSDPGTSTPIRILYIDDEPALLDLTKLFLEDTGNYTVDVLEDSLEAAEMIMEGDYDAVISDYQMPSKDGITLLKEIRSAGSTIPFIIFTGKGREDIVIEALNNGADFYLQKGGNPRAQFAELSHQIQSAVTARRAERKIAESLDELNAAYEQLTASEEELRSSFDELSIREQEVRRSKRRLSDIINFLPDATFAIDSDGIVIAWNLAIEEMTGIESDKVIGKGEYEYSLLFYGERRPVLIDYILKGELEDTQGHYPEIHKRGENVVIETDSARMKGEKRVLWATASRFYDENGKVAGAIESIRDITKQRKQELELLAMHEELASTEEEIRQHLDEAITAQEQLRKSEERYRGIFENTGSALAIFGQDLTILKVNALFEELSGYSAAEIEGRLKTTAFIHPDDLDRLIGYHHARIQNGEAPRNYEFRFIRRNGEERIILISIGVLPEEQRSISSLVDITGWRRAEERTQELVHILEESKNEIYIFDAETLRFLWVNRGACTNLGFSMETLAGMTPLDLKPEFTPQAFRKLISPMVDGEKEYNEFRTVHRRADGSLYPIEVHLQISRFHGKPAFVAIIIDRTDIARAEEEMNTREKILSKVMEILPIGLWFADSKGRLTMGNPAGIAIWGAEPHVGIEDYGIFKARRYPSGEEIAPDDWALAHSIRDRATITDELLEIDCFDGQKRLIYNYTAPVILDDGTLEGAIVVNRDVTEEKRSEEALRLSNKKIRLLAGITRHDVRNQMTAIEGYIELIRRKEPDSAVAELLEKIARSTAQILKSFEFMKEYEKIGTSGPTLQEINSSLEPLAGSQIPITNTCRKLSIIADPLLTKVFSNLLDNTIRHGEDATSITISCEEKDGNLSIIWQDNGTGIPDTMKERIFEYKCGKNNGYGLYLVREILGITGITIHEEGIAGEGARFVLSVPAGRWKIG</sequence>
<dbReference type="RefSeq" id="WP_255332307.1">
    <property type="nucleotide sequence ID" value="NZ_VOTZ01000008.1"/>
</dbReference>
<dbReference type="InterPro" id="IPR036097">
    <property type="entry name" value="HisK_dim/P_sf"/>
</dbReference>
<evidence type="ECO:0000259" key="8">
    <source>
        <dbReference type="PROSITE" id="PS50109"/>
    </source>
</evidence>
<dbReference type="InterPro" id="IPR000014">
    <property type="entry name" value="PAS"/>
</dbReference>
<dbReference type="Pfam" id="PF00072">
    <property type="entry name" value="Response_reg"/>
    <property type="match status" value="1"/>
</dbReference>
<dbReference type="InterPro" id="IPR003661">
    <property type="entry name" value="HisK_dim/P_dom"/>
</dbReference>
<dbReference type="Gene3D" id="1.10.287.130">
    <property type="match status" value="1"/>
</dbReference>
<dbReference type="InterPro" id="IPR013655">
    <property type="entry name" value="PAS_fold_3"/>
</dbReference>
<dbReference type="Pfam" id="PF08448">
    <property type="entry name" value="PAS_4"/>
    <property type="match status" value="1"/>
</dbReference>
<dbReference type="InterPro" id="IPR003594">
    <property type="entry name" value="HATPase_dom"/>
</dbReference>
<dbReference type="NCBIfam" id="TIGR00229">
    <property type="entry name" value="sensory_box"/>
    <property type="match status" value="3"/>
</dbReference>
<keyword evidence="5" id="KW-0418">Kinase</keyword>
<evidence type="ECO:0000256" key="1">
    <source>
        <dbReference type="ARBA" id="ARBA00000085"/>
    </source>
</evidence>
<dbReference type="SMART" id="SM00387">
    <property type="entry name" value="HATPase_c"/>
    <property type="match status" value="1"/>
</dbReference>
<dbReference type="Pfam" id="PF08447">
    <property type="entry name" value="PAS_3"/>
    <property type="match status" value="1"/>
</dbReference>
<dbReference type="Proteomes" id="UP001524383">
    <property type="component" value="Unassembled WGS sequence"/>
</dbReference>
<dbReference type="InterPro" id="IPR013656">
    <property type="entry name" value="PAS_4"/>
</dbReference>
<dbReference type="EMBL" id="VOTZ01000008">
    <property type="protein sequence ID" value="MCQ1538365.1"/>
    <property type="molecule type" value="Genomic_DNA"/>
</dbReference>
<evidence type="ECO:0000259" key="11">
    <source>
        <dbReference type="PROSITE" id="PS50113"/>
    </source>
</evidence>
<dbReference type="CDD" id="cd00075">
    <property type="entry name" value="HATPase"/>
    <property type="match status" value="1"/>
</dbReference>
<dbReference type="InterPro" id="IPR001789">
    <property type="entry name" value="Sig_transdc_resp-reg_receiver"/>
</dbReference>
<feature type="domain" description="PAS" evidence="10">
    <location>
        <begin position="177"/>
        <end position="222"/>
    </location>
</feature>
<dbReference type="SUPFAM" id="SSF55785">
    <property type="entry name" value="PYP-like sensor domain (PAS domain)"/>
    <property type="match status" value="4"/>
</dbReference>
<dbReference type="CDD" id="cd00156">
    <property type="entry name" value="REC"/>
    <property type="match status" value="1"/>
</dbReference>
<dbReference type="SMART" id="SM00091">
    <property type="entry name" value="PAS"/>
    <property type="match status" value="4"/>
</dbReference>
<dbReference type="Gene3D" id="3.40.50.2300">
    <property type="match status" value="1"/>
</dbReference>
<dbReference type="SUPFAM" id="SSF52172">
    <property type="entry name" value="CheY-like"/>
    <property type="match status" value="1"/>
</dbReference>
<dbReference type="Gene3D" id="3.30.450.20">
    <property type="entry name" value="PAS domain"/>
    <property type="match status" value="4"/>
</dbReference>
<dbReference type="PROSITE" id="PS50112">
    <property type="entry name" value="PAS"/>
    <property type="match status" value="3"/>
</dbReference>
<dbReference type="Pfam" id="PF13426">
    <property type="entry name" value="PAS_9"/>
    <property type="match status" value="1"/>
</dbReference>
<feature type="modified residue" description="4-aspartylphosphate" evidence="6">
    <location>
        <position position="61"/>
    </location>
</feature>
<evidence type="ECO:0000256" key="5">
    <source>
        <dbReference type="ARBA" id="ARBA00022777"/>
    </source>
</evidence>
<dbReference type="InterPro" id="IPR035965">
    <property type="entry name" value="PAS-like_dom_sf"/>
</dbReference>
<dbReference type="AlphaFoldDB" id="A0ABD4TM40"/>
<dbReference type="InterPro" id="IPR000700">
    <property type="entry name" value="PAS-assoc_C"/>
</dbReference>
<dbReference type="PROSITE" id="PS50110">
    <property type="entry name" value="RESPONSE_REGULATORY"/>
    <property type="match status" value="1"/>
</dbReference>
<dbReference type="InterPro" id="IPR005467">
    <property type="entry name" value="His_kinase_dom"/>
</dbReference>
<feature type="domain" description="Response regulatory" evidence="9">
    <location>
        <begin position="11"/>
        <end position="126"/>
    </location>
</feature>
<feature type="domain" description="PAC" evidence="11">
    <location>
        <begin position="669"/>
        <end position="722"/>
    </location>
</feature>
<dbReference type="SMART" id="SM00086">
    <property type="entry name" value="PAC"/>
    <property type="match status" value="4"/>
</dbReference>
<keyword evidence="4" id="KW-0808">Transferase</keyword>
<keyword evidence="7" id="KW-0175">Coiled coil</keyword>
<evidence type="ECO:0000256" key="3">
    <source>
        <dbReference type="ARBA" id="ARBA00022553"/>
    </source>
</evidence>
<dbReference type="Pfam" id="PF02518">
    <property type="entry name" value="HATPase_c"/>
    <property type="match status" value="1"/>
</dbReference>
<dbReference type="SUPFAM" id="SSF47384">
    <property type="entry name" value="Homodimeric domain of signal transducing histidine kinase"/>
    <property type="match status" value="1"/>
</dbReference>
<protein>
    <recommendedName>
        <fullName evidence="2">histidine kinase</fullName>
        <ecNumber evidence="2">2.7.13.3</ecNumber>
    </recommendedName>
</protein>
<evidence type="ECO:0000256" key="2">
    <source>
        <dbReference type="ARBA" id="ARBA00012438"/>
    </source>
</evidence>
<feature type="domain" description="PAS" evidence="10">
    <location>
        <begin position="466"/>
        <end position="511"/>
    </location>
</feature>
<feature type="domain" description="PAC" evidence="11">
    <location>
        <begin position="265"/>
        <end position="317"/>
    </location>
</feature>
<evidence type="ECO:0000259" key="9">
    <source>
        <dbReference type="PROSITE" id="PS50110"/>
    </source>
</evidence>
<dbReference type="EC" id="2.7.13.3" evidence="2"/>
<comment type="caution">
    <text evidence="12">The sequence shown here is derived from an EMBL/GenBank/DDBJ whole genome shotgun (WGS) entry which is preliminary data.</text>
</comment>
<feature type="domain" description="Histidine kinase" evidence="8">
    <location>
        <begin position="733"/>
        <end position="925"/>
    </location>
</feature>
<dbReference type="InterPro" id="IPR052162">
    <property type="entry name" value="Sensor_kinase/Photoreceptor"/>
</dbReference>
<dbReference type="SMART" id="SM00448">
    <property type="entry name" value="REC"/>
    <property type="match status" value="1"/>
</dbReference>
<evidence type="ECO:0000259" key="10">
    <source>
        <dbReference type="PROSITE" id="PS50112"/>
    </source>
</evidence>
<dbReference type="InterPro" id="IPR001610">
    <property type="entry name" value="PAC"/>
</dbReference>
<dbReference type="InterPro" id="IPR011006">
    <property type="entry name" value="CheY-like_superfamily"/>
</dbReference>
<evidence type="ECO:0000256" key="6">
    <source>
        <dbReference type="PROSITE-ProRule" id="PRU00169"/>
    </source>
</evidence>
<dbReference type="Gene3D" id="3.30.565.10">
    <property type="entry name" value="Histidine kinase-like ATPase, C-terminal domain"/>
    <property type="match status" value="1"/>
</dbReference>
<feature type="domain" description="PAS" evidence="10">
    <location>
        <begin position="346"/>
        <end position="417"/>
    </location>
</feature>
<feature type="coiled-coil region" evidence="7">
    <location>
        <begin position="132"/>
        <end position="163"/>
    </location>
</feature>
<dbReference type="CDD" id="cd00082">
    <property type="entry name" value="HisKA"/>
    <property type="match status" value="1"/>
</dbReference>
<dbReference type="PANTHER" id="PTHR43304:SF1">
    <property type="entry name" value="PAC DOMAIN-CONTAINING PROTEIN"/>
    <property type="match status" value="1"/>
</dbReference>
<dbReference type="CDD" id="cd00130">
    <property type="entry name" value="PAS"/>
    <property type="match status" value="2"/>
</dbReference>
<accession>A0ABD4TM40</accession>
<feature type="coiled-coil region" evidence="7">
    <location>
        <begin position="308"/>
        <end position="349"/>
    </location>
</feature>
<dbReference type="SUPFAM" id="SSF55874">
    <property type="entry name" value="ATPase domain of HSP90 chaperone/DNA topoisomerase II/histidine kinase"/>
    <property type="match status" value="1"/>
</dbReference>
<dbReference type="GO" id="GO:0004673">
    <property type="term" value="F:protein histidine kinase activity"/>
    <property type="evidence" value="ECO:0007669"/>
    <property type="project" value="UniProtKB-EC"/>
</dbReference>
<evidence type="ECO:0000256" key="4">
    <source>
        <dbReference type="ARBA" id="ARBA00022679"/>
    </source>
</evidence>
<reference evidence="12 13" key="1">
    <citation type="submission" date="2019-08" db="EMBL/GenBank/DDBJ databases">
        <authorList>
            <person name="Chen S.-C."/>
            <person name="Lai M.-C."/>
            <person name="You Y.-T."/>
        </authorList>
    </citation>
    <scope>NUCLEOTIDE SEQUENCE [LARGE SCALE GENOMIC DNA]</scope>
    <source>
        <strain evidence="12 13">P2F9704a</strain>
    </source>
</reference>
<proteinExistence type="predicted"/>
<dbReference type="PROSITE" id="PS50109">
    <property type="entry name" value="HIS_KIN"/>
    <property type="match status" value="1"/>
</dbReference>
<organism evidence="12 13">
    <name type="scientific">Methanocalculus taiwanensis</name>
    <dbReference type="NCBI Taxonomy" id="106207"/>
    <lineage>
        <taxon>Archaea</taxon>
        <taxon>Methanobacteriati</taxon>
        <taxon>Methanobacteriota</taxon>
        <taxon>Stenosarchaea group</taxon>
        <taxon>Methanomicrobia</taxon>
        <taxon>Methanomicrobiales</taxon>
        <taxon>Methanocalculaceae</taxon>
        <taxon>Methanocalculus</taxon>
    </lineage>
</organism>
<name>A0ABD4TM40_9EURY</name>
<gene>
    <name evidence="12" type="ORF">FTO68_05090</name>
</gene>
<comment type="catalytic activity">
    <reaction evidence="1">
        <text>ATP + protein L-histidine = ADP + protein N-phospho-L-histidine.</text>
        <dbReference type="EC" id="2.7.13.3"/>
    </reaction>
</comment>
<dbReference type="PROSITE" id="PS50113">
    <property type="entry name" value="PAC"/>
    <property type="match status" value="2"/>
</dbReference>
<evidence type="ECO:0000313" key="13">
    <source>
        <dbReference type="Proteomes" id="UP001524383"/>
    </source>
</evidence>
<evidence type="ECO:0000313" key="12">
    <source>
        <dbReference type="EMBL" id="MCQ1538365.1"/>
    </source>
</evidence>